<gene>
    <name evidence="3" type="ORF">R3W88_012731</name>
</gene>
<dbReference type="PANTHER" id="PTHR33779:SF1">
    <property type="entry name" value="EXPRESSED PROTEIN"/>
    <property type="match status" value="1"/>
</dbReference>
<sequence length="196" mass="22373">MTINRGGGAIECCMCGDYGLSSELFKCKICQFRSQHRYCSNLYPKAKSYKICNWCLSPKYVSGEKTQNSSNSSSSCKNTTSDHNIQDGPKLKKKLIIRNENNDIIGRTSPKGKIKGSNCNLKVQLINKNPIKLQKSPLLAARKRVMIDEVNIEEKIRRTKSEEMSNRVITRKVFKNRVRRYKLLDEVSSQLAFKSL</sequence>
<dbReference type="Pfam" id="PF25054">
    <property type="entry name" value="PHD_pln"/>
    <property type="match status" value="1"/>
</dbReference>
<name>A0AAV9LAI4_9SOLN</name>
<feature type="domain" description="PHD-type zinc finger plants" evidence="2">
    <location>
        <begin position="13"/>
        <end position="55"/>
    </location>
</feature>
<feature type="compositionally biased region" description="Low complexity" evidence="1">
    <location>
        <begin position="66"/>
        <end position="81"/>
    </location>
</feature>
<accession>A0AAV9LAI4</accession>
<reference evidence="3 4" key="1">
    <citation type="submission" date="2023-10" db="EMBL/GenBank/DDBJ databases">
        <title>Genome-Wide Identification Analysis in wild type Solanum Pinnatisectum Reveals Some Genes Defensing Phytophthora Infestans.</title>
        <authorList>
            <person name="Sun C."/>
        </authorList>
    </citation>
    <scope>NUCLEOTIDE SEQUENCE [LARGE SCALE GENOMIC DNA]</scope>
    <source>
        <strain evidence="3">LQN</strain>
        <tissue evidence="3">Leaf</tissue>
    </source>
</reference>
<dbReference type="PANTHER" id="PTHR33779">
    <property type="entry name" value="EXPRESSED PROTEIN"/>
    <property type="match status" value="1"/>
</dbReference>
<dbReference type="Proteomes" id="UP001311915">
    <property type="component" value="Unassembled WGS sequence"/>
</dbReference>
<evidence type="ECO:0000259" key="2">
    <source>
        <dbReference type="Pfam" id="PF25054"/>
    </source>
</evidence>
<keyword evidence="4" id="KW-1185">Reference proteome</keyword>
<protein>
    <recommendedName>
        <fullName evidence="2">PHD-type zinc finger plants domain-containing protein</fullName>
    </recommendedName>
</protein>
<evidence type="ECO:0000256" key="1">
    <source>
        <dbReference type="SAM" id="MobiDB-lite"/>
    </source>
</evidence>
<feature type="region of interest" description="Disordered" evidence="1">
    <location>
        <begin position="62"/>
        <end position="91"/>
    </location>
</feature>
<dbReference type="AlphaFoldDB" id="A0AAV9LAI4"/>
<evidence type="ECO:0000313" key="4">
    <source>
        <dbReference type="Proteomes" id="UP001311915"/>
    </source>
</evidence>
<proteinExistence type="predicted"/>
<organism evidence="3 4">
    <name type="scientific">Solanum pinnatisectum</name>
    <name type="common">tansyleaf nightshade</name>
    <dbReference type="NCBI Taxonomy" id="50273"/>
    <lineage>
        <taxon>Eukaryota</taxon>
        <taxon>Viridiplantae</taxon>
        <taxon>Streptophyta</taxon>
        <taxon>Embryophyta</taxon>
        <taxon>Tracheophyta</taxon>
        <taxon>Spermatophyta</taxon>
        <taxon>Magnoliopsida</taxon>
        <taxon>eudicotyledons</taxon>
        <taxon>Gunneridae</taxon>
        <taxon>Pentapetalae</taxon>
        <taxon>asterids</taxon>
        <taxon>lamiids</taxon>
        <taxon>Solanales</taxon>
        <taxon>Solanaceae</taxon>
        <taxon>Solanoideae</taxon>
        <taxon>Solaneae</taxon>
        <taxon>Solanum</taxon>
    </lineage>
</organism>
<dbReference type="EMBL" id="JAWPEI010000007">
    <property type="protein sequence ID" value="KAK4722498.1"/>
    <property type="molecule type" value="Genomic_DNA"/>
</dbReference>
<dbReference type="InterPro" id="IPR056874">
    <property type="entry name" value="PHD_dom_pln"/>
</dbReference>
<comment type="caution">
    <text evidence="3">The sequence shown here is derived from an EMBL/GenBank/DDBJ whole genome shotgun (WGS) entry which is preliminary data.</text>
</comment>
<evidence type="ECO:0000313" key="3">
    <source>
        <dbReference type="EMBL" id="KAK4722498.1"/>
    </source>
</evidence>